<evidence type="ECO:0000256" key="3">
    <source>
        <dbReference type="ARBA" id="ARBA00004798"/>
    </source>
</evidence>
<dbReference type="PANTHER" id="PTHR31637:SF0">
    <property type="entry name" value="2,3-BISPHOSPHOGLYCERATE-INDEPENDENT PHOSPHOGLYCERATE MUTASE"/>
    <property type="match status" value="1"/>
</dbReference>
<dbReference type="FunFam" id="3.40.1450.10:FF:000002">
    <property type="entry name" value="2,3-bisphosphoglycerate-independent phosphoglycerate mutase"/>
    <property type="match status" value="1"/>
</dbReference>
<evidence type="ECO:0000256" key="2">
    <source>
        <dbReference type="ARBA" id="ARBA00002315"/>
    </source>
</evidence>
<dbReference type="GO" id="GO:0005737">
    <property type="term" value="C:cytoplasm"/>
    <property type="evidence" value="ECO:0007669"/>
    <property type="project" value="InterPro"/>
</dbReference>
<dbReference type="InterPro" id="IPR011258">
    <property type="entry name" value="BPG-indep_PGM_N"/>
</dbReference>
<feature type="domain" description="BPG-independent PGAM N-terminal" evidence="15">
    <location>
        <begin position="83"/>
        <end position="301"/>
    </location>
</feature>
<dbReference type="EMBL" id="MFRE01000009">
    <property type="protein sequence ID" value="OGH94401.1"/>
    <property type="molecule type" value="Genomic_DNA"/>
</dbReference>
<feature type="binding site" evidence="9 12">
    <location>
        <begin position="260"/>
        <end position="263"/>
    </location>
    <ligand>
        <name>substrate</name>
    </ligand>
</feature>
<dbReference type="HAMAP" id="MF_01038">
    <property type="entry name" value="GpmI"/>
    <property type="match status" value="1"/>
</dbReference>
<evidence type="ECO:0000256" key="5">
    <source>
        <dbReference type="ARBA" id="ARBA00022723"/>
    </source>
</evidence>
<dbReference type="Pfam" id="PF01676">
    <property type="entry name" value="Metalloenzyme"/>
    <property type="match status" value="1"/>
</dbReference>
<dbReference type="InterPro" id="IPR036646">
    <property type="entry name" value="PGAM_B_sf"/>
</dbReference>
<evidence type="ECO:0000256" key="7">
    <source>
        <dbReference type="ARBA" id="ARBA00023211"/>
    </source>
</evidence>
<evidence type="ECO:0000256" key="6">
    <source>
        <dbReference type="ARBA" id="ARBA00023152"/>
    </source>
</evidence>
<feature type="binding site" evidence="9 13">
    <location>
        <position position="447"/>
    </location>
    <ligand>
        <name>Mn(2+)</name>
        <dbReference type="ChEBI" id="CHEBI:29035"/>
        <label>2</label>
    </ligand>
</feature>
<comment type="caution">
    <text evidence="16">The sequence shown here is derived from an EMBL/GenBank/DDBJ whole genome shotgun (WGS) entry which is preliminary data.</text>
</comment>
<comment type="pathway">
    <text evidence="3 9">Carbohydrate degradation; glycolysis; pyruvate from D-glyceraldehyde 3-phosphate: step 3/5.</text>
</comment>
<feature type="binding site" evidence="9 13">
    <location>
        <position position="466"/>
    </location>
    <ligand>
        <name>Mn(2+)</name>
        <dbReference type="ChEBI" id="CHEBI:29035"/>
        <label>1</label>
    </ligand>
</feature>
<dbReference type="CDD" id="cd16010">
    <property type="entry name" value="iPGM"/>
    <property type="match status" value="1"/>
</dbReference>
<evidence type="ECO:0000259" key="14">
    <source>
        <dbReference type="Pfam" id="PF01676"/>
    </source>
</evidence>
<evidence type="ECO:0000256" key="12">
    <source>
        <dbReference type="PIRSR" id="PIRSR001492-2"/>
    </source>
</evidence>
<evidence type="ECO:0000256" key="9">
    <source>
        <dbReference type="HAMAP-Rule" id="MF_01038"/>
    </source>
</evidence>
<evidence type="ECO:0000256" key="10">
    <source>
        <dbReference type="NCBIfam" id="TIGR01307"/>
    </source>
</evidence>
<comment type="cofactor">
    <cofactor evidence="9">
        <name>Mn(2+)</name>
        <dbReference type="ChEBI" id="CHEBI:29035"/>
    </cofactor>
    <text evidence="9">Binds 2 manganese ions per subunit.</text>
</comment>
<protein>
    <recommendedName>
        <fullName evidence="9 10">2,3-bisphosphoglycerate-independent phosphoglycerate mutase</fullName>
        <shortName evidence="9">BPG-independent PGAM</shortName>
        <shortName evidence="9">Phosphoglyceromutase</shortName>
        <shortName evidence="9">iPGM</shortName>
        <ecNumber evidence="9 10">5.4.2.12</ecNumber>
    </recommendedName>
</protein>
<dbReference type="STRING" id="1798709.A2538_00875"/>
<dbReference type="SUPFAM" id="SSF53649">
    <property type="entry name" value="Alkaline phosphatase-like"/>
    <property type="match status" value="1"/>
</dbReference>
<dbReference type="InterPro" id="IPR017850">
    <property type="entry name" value="Alkaline_phosphatase_core_sf"/>
</dbReference>
<dbReference type="SUPFAM" id="SSF64158">
    <property type="entry name" value="2,3-Bisphosphoglycerate-independent phosphoglycerate mutase, substrate-binding domain"/>
    <property type="match status" value="1"/>
</dbReference>
<dbReference type="GO" id="GO:0030145">
    <property type="term" value="F:manganese ion binding"/>
    <property type="evidence" value="ECO:0007669"/>
    <property type="project" value="UniProtKB-UniRule"/>
</dbReference>
<keyword evidence="8 9" id="KW-0413">Isomerase</keyword>
<proteinExistence type="inferred from homology"/>
<dbReference type="Pfam" id="PF06415">
    <property type="entry name" value="iPGM_N"/>
    <property type="match status" value="1"/>
</dbReference>
<feature type="binding site" evidence="9 13">
    <location>
        <position position="448"/>
    </location>
    <ligand>
        <name>Mn(2+)</name>
        <dbReference type="ChEBI" id="CHEBI:29035"/>
        <label>2</label>
    </ligand>
</feature>
<dbReference type="GO" id="GO:0004619">
    <property type="term" value="F:phosphoglycerate mutase activity"/>
    <property type="evidence" value="ECO:0007669"/>
    <property type="project" value="UniProtKB-UniRule"/>
</dbReference>
<dbReference type="Proteomes" id="UP000178254">
    <property type="component" value="Unassembled WGS sequence"/>
</dbReference>
<comment type="function">
    <text evidence="2 9">Catalyzes the interconversion of 2-phosphoglycerate and 3-phosphoglycerate.</text>
</comment>
<dbReference type="GO" id="GO:0006007">
    <property type="term" value="P:glucose catabolic process"/>
    <property type="evidence" value="ECO:0007669"/>
    <property type="project" value="InterPro"/>
</dbReference>
<keyword evidence="7 9" id="KW-0464">Manganese</keyword>
<comment type="similarity">
    <text evidence="4 9">Belongs to the BPG-independent phosphoglycerate mutase family.</text>
</comment>
<dbReference type="Gene3D" id="3.40.1450.10">
    <property type="entry name" value="BPG-independent phosphoglycerate mutase, domain B"/>
    <property type="match status" value="1"/>
</dbReference>
<evidence type="ECO:0000256" key="8">
    <source>
        <dbReference type="ARBA" id="ARBA00023235"/>
    </source>
</evidence>
<dbReference type="GO" id="GO:0006096">
    <property type="term" value="P:glycolytic process"/>
    <property type="evidence" value="ECO:0007669"/>
    <property type="project" value="UniProtKB-UniRule"/>
</dbReference>
<evidence type="ECO:0000256" key="1">
    <source>
        <dbReference type="ARBA" id="ARBA00000370"/>
    </source>
</evidence>
<sequence>MDRSPVALIILDGFGLGKVDDPGNAITPTTAPNIFSYFKKYAHSTLKTYGQYAGLFIGQVGNSEAGHLNIGAGRIVKQDLVIISEAIHNGTFFKNTAFKDALFHTKKHNSAVHLMGLLTDGNSAHAYPEHLYALLELCRDFGQKKVYLHLFTDGRDSSPHSALQFLRVLRTHMLENEKVATIMGRFYGMDRNKIWSRTKMAYEAITAGKGNFAKSAEEALSQAYNRGETDEYVMPTIITKSGKPIATIQDNDAVIFFNARSDRAREITKSLVQEDFTQKNPGSFNRRHNPKNLRFVALTDFGPDLPGVLTAFPSSDIKNCLPLAVGEKYRQLYISETEKFAHVTYFINGGFADPLDGEERELVKSEPVRSYADKPEMSCRLISRKICNYLKKDKYNFIVVNFPNADMVGHTGNLDAAKKAVKIMDTEVGRVVEMILKKNGVALITADHGNADVMINFDTKEMMTEHTENSVPCILISKKCMLKRLKNGILADVAPTLLKIMGIKKPKEMTGKSLC</sequence>
<feature type="binding site" evidence="9 13">
    <location>
        <position position="63"/>
    </location>
    <ligand>
        <name>Mn(2+)</name>
        <dbReference type="ChEBI" id="CHEBI:29035"/>
        <label>2</label>
    </ligand>
</feature>
<dbReference type="PANTHER" id="PTHR31637">
    <property type="entry name" value="2,3-BISPHOSPHOGLYCERATE-INDEPENDENT PHOSPHOGLYCERATE MUTASE"/>
    <property type="match status" value="1"/>
</dbReference>
<keyword evidence="6 9" id="KW-0324">Glycolysis</keyword>
<accession>A0A1F6PE18</accession>
<feature type="binding site" evidence="9 12">
    <location>
        <position position="191"/>
    </location>
    <ligand>
        <name>substrate</name>
    </ligand>
</feature>
<keyword evidence="5 9" id="KW-0479">Metal-binding</keyword>
<feature type="domain" description="Metalloenzyme" evidence="14">
    <location>
        <begin position="5"/>
        <end position="505"/>
    </location>
</feature>
<evidence type="ECO:0000256" key="4">
    <source>
        <dbReference type="ARBA" id="ARBA00008819"/>
    </source>
</evidence>
<comment type="catalytic activity">
    <reaction evidence="1 9">
        <text>(2R)-2-phosphoglycerate = (2R)-3-phosphoglycerate</text>
        <dbReference type="Rhea" id="RHEA:15901"/>
        <dbReference type="ChEBI" id="CHEBI:58272"/>
        <dbReference type="ChEBI" id="CHEBI:58289"/>
        <dbReference type="EC" id="5.4.2.12"/>
    </reaction>
</comment>
<gene>
    <name evidence="9" type="primary">gpmI</name>
    <name evidence="16" type="ORF">A2538_00875</name>
</gene>
<feature type="binding site" evidence="9 13">
    <location>
        <position position="12"/>
    </location>
    <ligand>
        <name>Mn(2+)</name>
        <dbReference type="ChEBI" id="CHEBI:29035"/>
        <label>2</label>
    </ligand>
</feature>
<evidence type="ECO:0000313" key="17">
    <source>
        <dbReference type="Proteomes" id="UP000178254"/>
    </source>
</evidence>
<feature type="active site" description="Phosphoserine intermediate" evidence="9 11">
    <location>
        <position position="63"/>
    </location>
</feature>
<evidence type="ECO:0000259" key="15">
    <source>
        <dbReference type="Pfam" id="PF06415"/>
    </source>
</evidence>
<evidence type="ECO:0000256" key="13">
    <source>
        <dbReference type="PIRSR" id="PIRSR001492-3"/>
    </source>
</evidence>
<feature type="binding site" evidence="9 13">
    <location>
        <position position="410"/>
    </location>
    <ligand>
        <name>Mn(2+)</name>
        <dbReference type="ChEBI" id="CHEBI:29035"/>
        <label>1</label>
    </ligand>
</feature>
<feature type="binding site" evidence="9 12">
    <location>
        <position position="339"/>
    </location>
    <ligand>
        <name>substrate</name>
    </ligand>
</feature>
<feature type="binding site" evidence="9 12">
    <location>
        <begin position="155"/>
        <end position="156"/>
    </location>
    <ligand>
        <name>substrate</name>
    </ligand>
</feature>
<dbReference type="InterPro" id="IPR005995">
    <property type="entry name" value="Pgm_bpd_ind"/>
</dbReference>
<dbReference type="EC" id="5.4.2.12" evidence="9 10"/>
<dbReference type="Gene3D" id="3.40.720.10">
    <property type="entry name" value="Alkaline Phosphatase, subunit A"/>
    <property type="match status" value="1"/>
</dbReference>
<feature type="binding site" evidence="9 13">
    <location>
        <position position="406"/>
    </location>
    <ligand>
        <name>Mn(2+)</name>
        <dbReference type="ChEBI" id="CHEBI:29035"/>
        <label>1</label>
    </ligand>
</feature>
<dbReference type="AlphaFoldDB" id="A0A1F6PE18"/>
<feature type="binding site" evidence="9 12">
    <location>
        <position position="185"/>
    </location>
    <ligand>
        <name>substrate</name>
    </ligand>
</feature>
<organism evidence="16 17">
    <name type="scientific">Candidatus Magasanikbacteria bacterium RIFOXYD2_FULL_41_14</name>
    <dbReference type="NCBI Taxonomy" id="1798709"/>
    <lineage>
        <taxon>Bacteria</taxon>
        <taxon>Candidatus Magasanikiibacteriota</taxon>
    </lineage>
</organism>
<dbReference type="InterPro" id="IPR006124">
    <property type="entry name" value="Metalloenzyme"/>
</dbReference>
<reference evidence="16 17" key="1">
    <citation type="journal article" date="2016" name="Nat. Commun.">
        <title>Thousands of microbial genomes shed light on interconnected biogeochemical processes in an aquifer system.</title>
        <authorList>
            <person name="Anantharaman K."/>
            <person name="Brown C.T."/>
            <person name="Hug L.A."/>
            <person name="Sharon I."/>
            <person name="Castelle C.J."/>
            <person name="Probst A.J."/>
            <person name="Thomas B.C."/>
            <person name="Singh A."/>
            <person name="Wilkins M.J."/>
            <person name="Karaoz U."/>
            <person name="Brodie E.L."/>
            <person name="Williams K.H."/>
            <person name="Hubbard S.S."/>
            <person name="Banfield J.F."/>
        </authorList>
    </citation>
    <scope>NUCLEOTIDE SEQUENCE [LARGE SCALE GENOMIC DNA]</scope>
</reference>
<dbReference type="NCBIfam" id="TIGR01307">
    <property type="entry name" value="pgm_bpd_ind"/>
    <property type="match status" value="1"/>
</dbReference>
<evidence type="ECO:0000313" key="16">
    <source>
        <dbReference type="EMBL" id="OGH94401.1"/>
    </source>
</evidence>
<dbReference type="UniPathway" id="UPA00109">
    <property type="reaction ID" value="UER00186"/>
</dbReference>
<evidence type="ECO:0000256" key="11">
    <source>
        <dbReference type="PIRSR" id="PIRSR001492-1"/>
    </source>
</evidence>
<comment type="subunit">
    <text evidence="9">Monomer.</text>
</comment>
<name>A0A1F6PE18_9BACT</name>
<dbReference type="PIRSF" id="PIRSF001492">
    <property type="entry name" value="IPGAM"/>
    <property type="match status" value="1"/>
</dbReference>
<feature type="binding site" evidence="9 12">
    <location>
        <position position="125"/>
    </location>
    <ligand>
        <name>substrate</name>
    </ligand>
</feature>